<evidence type="ECO:0000256" key="2">
    <source>
        <dbReference type="ARBA" id="ARBA00022840"/>
    </source>
</evidence>
<dbReference type="Proteomes" id="UP000332933">
    <property type="component" value="Unassembled WGS sequence"/>
</dbReference>
<evidence type="ECO:0000313" key="4">
    <source>
        <dbReference type="EMBL" id="VFT89956.1"/>
    </source>
</evidence>
<dbReference type="GO" id="GO:0016020">
    <property type="term" value="C:membrane"/>
    <property type="evidence" value="ECO:0007669"/>
    <property type="project" value="TreeGrafter"/>
</dbReference>
<reference evidence="4 5" key="1">
    <citation type="submission" date="2019-03" db="EMBL/GenBank/DDBJ databases">
        <authorList>
            <person name="Gaulin E."/>
            <person name="Dumas B."/>
        </authorList>
    </citation>
    <scope>NUCLEOTIDE SEQUENCE [LARGE SCALE GENOMIC DNA]</scope>
    <source>
        <strain evidence="4">CBS 568.67</strain>
    </source>
</reference>
<dbReference type="EMBL" id="VJMH01005429">
    <property type="protein sequence ID" value="KAF0696116.1"/>
    <property type="molecule type" value="Genomic_DNA"/>
</dbReference>
<reference evidence="3" key="2">
    <citation type="submission" date="2019-06" db="EMBL/GenBank/DDBJ databases">
        <title>Genomics analysis of Aphanomyces spp. identifies a new class of oomycete effector associated with host adaptation.</title>
        <authorList>
            <person name="Gaulin E."/>
        </authorList>
    </citation>
    <scope>NUCLEOTIDE SEQUENCE</scope>
    <source>
        <strain evidence="3">CBS 578.67</strain>
    </source>
</reference>
<evidence type="ECO:0000313" key="5">
    <source>
        <dbReference type="Proteomes" id="UP000332933"/>
    </source>
</evidence>
<proteinExistence type="predicted"/>
<dbReference type="GO" id="GO:0042626">
    <property type="term" value="F:ATPase-coupled transmembrane transporter activity"/>
    <property type="evidence" value="ECO:0007669"/>
    <property type="project" value="TreeGrafter"/>
</dbReference>
<keyword evidence="5" id="KW-1185">Reference proteome</keyword>
<dbReference type="EMBL" id="CAADRA010005450">
    <property type="protein sequence ID" value="VFT89956.1"/>
    <property type="molecule type" value="Genomic_DNA"/>
</dbReference>
<dbReference type="AlphaFoldDB" id="A0A485KY67"/>
<dbReference type="OrthoDB" id="6500128at2759"/>
<organism evidence="4 5">
    <name type="scientific">Aphanomyces stellatus</name>
    <dbReference type="NCBI Taxonomy" id="120398"/>
    <lineage>
        <taxon>Eukaryota</taxon>
        <taxon>Sar</taxon>
        <taxon>Stramenopiles</taxon>
        <taxon>Oomycota</taxon>
        <taxon>Saprolegniomycetes</taxon>
        <taxon>Saprolegniales</taxon>
        <taxon>Verrucalvaceae</taxon>
        <taxon>Aphanomyces</taxon>
    </lineage>
</organism>
<dbReference type="SUPFAM" id="SSF52540">
    <property type="entry name" value="P-loop containing nucleoside triphosphate hydrolases"/>
    <property type="match status" value="1"/>
</dbReference>
<keyword evidence="1" id="KW-0547">Nucleotide-binding</keyword>
<accession>A0A485KY67</accession>
<dbReference type="GO" id="GO:0005524">
    <property type="term" value="F:ATP binding"/>
    <property type="evidence" value="ECO:0007669"/>
    <property type="project" value="UniProtKB-KW"/>
</dbReference>
<sequence length="164" mass="17898">MVEGANGRIELDSVNIATVALSTLRSRFTIIPRTPFSLAARSASTLIWNVLKKVHLADAVSADGLEFQVAEKGSNLSLLLCIRGRAGRSHGNLESDRLIQQTIKECFKDVTMLIIANRLDTIIDSDRIFFLDHSHVVEFDAPSVLLANDASAFAQLAKQAHIGN</sequence>
<gene>
    <name evidence="4" type="primary">Aste57867_13112</name>
    <name evidence="3" type="ORF">As57867_013064</name>
    <name evidence="4" type="ORF">ASTE57867_13112</name>
</gene>
<evidence type="ECO:0000256" key="1">
    <source>
        <dbReference type="ARBA" id="ARBA00022741"/>
    </source>
</evidence>
<dbReference type="Gene3D" id="3.40.50.300">
    <property type="entry name" value="P-loop containing nucleotide triphosphate hydrolases"/>
    <property type="match status" value="1"/>
</dbReference>
<protein>
    <submittedName>
        <fullName evidence="4">Aste57867_13112 protein</fullName>
    </submittedName>
</protein>
<evidence type="ECO:0000313" key="3">
    <source>
        <dbReference type="EMBL" id="KAF0696116.1"/>
    </source>
</evidence>
<dbReference type="InterPro" id="IPR050173">
    <property type="entry name" value="ABC_transporter_C-like"/>
</dbReference>
<dbReference type="InterPro" id="IPR027417">
    <property type="entry name" value="P-loop_NTPase"/>
</dbReference>
<dbReference type="PANTHER" id="PTHR24223">
    <property type="entry name" value="ATP-BINDING CASSETTE SUB-FAMILY C"/>
    <property type="match status" value="1"/>
</dbReference>
<keyword evidence="2" id="KW-0067">ATP-binding</keyword>
<name>A0A485KY67_9STRA</name>